<name>A0ACB9E5W2_9ASTR</name>
<sequence>MHDIEEQQYGSINESSFPSAFTRFFTLNLLCIYTNQPSHSSFQIHTQTKASTMETTSIPFLDQQDFSYFYTFFQDLDTDSDDSLTKRRKIDDFDDQQISISKFEIPNSEFEISNSDFEYKASEMADWDQGRVRKTRIPSPVAGYGGGMVAAEDGGGQRRRLWVKERSKGWWKYHNSDECPDVEFRKAFRMSKSTFDMICDELDSVVTKKDTMLRMAIPLRQRVAVCIYRLATGDPLRKVSALFGLGISTCHKLVLEVCAAIQTVLMPKFLQWPNDQRLEEIKTEFGSISGISDVKGSIYTTHISIIAPKINPEAYFNKRHTNRNQKPSYSTTIQGLVDPRGVFTDICIGYPGSMTDEQILEKSALCQRSKMGLLKNTRVIGNSGYPLKDWMLVPYTYKNLSWSQHSFNQKVNEVQKIGKDAFMRLKGRWGCLQKRSEVKLQELPMVLGACCVLHNICEMYGEEMDVDLMFDMYDDEMDMEIDSRGISVNALEARDNIAHNLLHHSH</sequence>
<gene>
    <name evidence="1" type="ORF">L1987_53949</name>
</gene>
<comment type="caution">
    <text evidence="1">The sequence shown here is derived from an EMBL/GenBank/DDBJ whole genome shotgun (WGS) entry which is preliminary data.</text>
</comment>
<accession>A0ACB9E5W2</accession>
<reference evidence="2" key="1">
    <citation type="journal article" date="2022" name="Mol. Ecol. Resour.">
        <title>The genomes of chicory, endive, great burdock and yacon provide insights into Asteraceae palaeo-polyploidization history and plant inulin production.</title>
        <authorList>
            <person name="Fan W."/>
            <person name="Wang S."/>
            <person name="Wang H."/>
            <person name="Wang A."/>
            <person name="Jiang F."/>
            <person name="Liu H."/>
            <person name="Zhao H."/>
            <person name="Xu D."/>
            <person name="Zhang Y."/>
        </authorList>
    </citation>
    <scope>NUCLEOTIDE SEQUENCE [LARGE SCALE GENOMIC DNA]</scope>
    <source>
        <strain evidence="2">cv. Yunnan</strain>
    </source>
</reference>
<evidence type="ECO:0000313" key="2">
    <source>
        <dbReference type="Proteomes" id="UP001056120"/>
    </source>
</evidence>
<evidence type="ECO:0000313" key="1">
    <source>
        <dbReference type="EMBL" id="KAI3754171.1"/>
    </source>
</evidence>
<keyword evidence="2" id="KW-1185">Reference proteome</keyword>
<organism evidence="1 2">
    <name type="scientific">Smallanthus sonchifolius</name>
    <dbReference type="NCBI Taxonomy" id="185202"/>
    <lineage>
        <taxon>Eukaryota</taxon>
        <taxon>Viridiplantae</taxon>
        <taxon>Streptophyta</taxon>
        <taxon>Embryophyta</taxon>
        <taxon>Tracheophyta</taxon>
        <taxon>Spermatophyta</taxon>
        <taxon>Magnoliopsida</taxon>
        <taxon>eudicotyledons</taxon>
        <taxon>Gunneridae</taxon>
        <taxon>Pentapetalae</taxon>
        <taxon>asterids</taxon>
        <taxon>campanulids</taxon>
        <taxon>Asterales</taxon>
        <taxon>Asteraceae</taxon>
        <taxon>Asteroideae</taxon>
        <taxon>Heliantheae alliance</taxon>
        <taxon>Millerieae</taxon>
        <taxon>Smallanthus</taxon>
    </lineage>
</organism>
<proteinExistence type="predicted"/>
<reference evidence="1 2" key="2">
    <citation type="journal article" date="2022" name="Mol. Ecol. Resour.">
        <title>The genomes of chicory, endive, great burdock and yacon provide insights into Asteraceae paleo-polyploidization history and plant inulin production.</title>
        <authorList>
            <person name="Fan W."/>
            <person name="Wang S."/>
            <person name="Wang H."/>
            <person name="Wang A."/>
            <person name="Jiang F."/>
            <person name="Liu H."/>
            <person name="Zhao H."/>
            <person name="Xu D."/>
            <person name="Zhang Y."/>
        </authorList>
    </citation>
    <scope>NUCLEOTIDE SEQUENCE [LARGE SCALE GENOMIC DNA]</scope>
    <source>
        <strain evidence="2">cv. Yunnan</strain>
        <tissue evidence="1">Leaves</tissue>
    </source>
</reference>
<dbReference type="EMBL" id="CM042035">
    <property type="protein sequence ID" value="KAI3754171.1"/>
    <property type="molecule type" value="Genomic_DNA"/>
</dbReference>
<protein>
    <submittedName>
        <fullName evidence="1">Uncharacterized protein</fullName>
    </submittedName>
</protein>
<dbReference type="Proteomes" id="UP001056120">
    <property type="component" value="Linkage Group LG18"/>
</dbReference>